<gene>
    <name evidence="1" type="ORF">QO000_001656</name>
</gene>
<reference evidence="1" key="1">
    <citation type="submission" date="2023-07" db="EMBL/GenBank/DDBJ databases">
        <title>Genomic Encyclopedia of Type Strains, Phase IV (KMG-IV): sequencing the most valuable type-strain genomes for metagenomic binning, comparative biology and taxonomic classification.</title>
        <authorList>
            <person name="Goeker M."/>
        </authorList>
    </citation>
    <scope>NUCLEOTIDE SEQUENCE [LARGE SCALE GENOMIC DNA]</scope>
    <source>
        <strain evidence="1">JSM 076093</strain>
    </source>
</reference>
<proteinExistence type="predicted"/>
<evidence type="ECO:0000313" key="2">
    <source>
        <dbReference type="Proteomes" id="UP001226720"/>
    </source>
</evidence>
<dbReference type="RefSeq" id="WP_301550453.1">
    <property type="nucleotide sequence ID" value="NZ_JAQRMZ010000001.1"/>
</dbReference>
<protein>
    <recommendedName>
        <fullName evidence="3">Spore coat protein Z</fullName>
    </recommendedName>
</protein>
<accession>A0ABU0JZZ6</accession>
<comment type="caution">
    <text evidence="1">The sequence shown here is derived from an EMBL/GenBank/DDBJ whole genome shotgun (WGS) entry which is preliminary data.</text>
</comment>
<dbReference type="Proteomes" id="UP001226720">
    <property type="component" value="Unassembled WGS sequence"/>
</dbReference>
<evidence type="ECO:0000313" key="1">
    <source>
        <dbReference type="EMBL" id="MDQ0482687.1"/>
    </source>
</evidence>
<name>A0ABU0JZZ6_9BACL</name>
<keyword evidence="2" id="KW-1185">Reference proteome</keyword>
<dbReference type="EMBL" id="JAUSWM010000002">
    <property type="protein sequence ID" value="MDQ0482687.1"/>
    <property type="molecule type" value="Genomic_DNA"/>
</dbReference>
<organism evidence="1 2">
    <name type="scientific">Guptibacillus hwajinpoensis</name>
    <dbReference type="NCBI Taxonomy" id="208199"/>
    <lineage>
        <taxon>Bacteria</taxon>
        <taxon>Bacillati</taxon>
        <taxon>Bacillota</taxon>
        <taxon>Bacilli</taxon>
        <taxon>Bacillales</taxon>
        <taxon>Guptibacillaceae</taxon>
        <taxon>Guptibacillus</taxon>
    </lineage>
</organism>
<evidence type="ECO:0008006" key="3">
    <source>
        <dbReference type="Google" id="ProtNLM"/>
    </source>
</evidence>
<dbReference type="GeneID" id="301325702"/>
<sequence>MSSLFDDCGKAKKKNRCDKCLCDQLHKRYEGDKFFILIDGFPEFIEATFVCFDKKTCCATFVVSDVVSPMNVFPHGMGNTFTLIVDCRDLRALVPLHN</sequence>